<feature type="domain" description="BIG2" evidence="3">
    <location>
        <begin position="850"/>
        <end position="927"/>
    </location>
</feature>
<dbReference type="InterPro" id="IPR008964">
    <property type="entry name" value="Invasin/intimin_cell_adhesion"/>
</dbReference>
<dbReference type="SUPFAM" id="SSF49373">
    <property type="entry name" value="Invasin/intimin cell-adhesion fragments"/>
    <property type="match status" value="2"/>
</dbReference>
<organism evidence="4 5">
    <name type="scientific">Gottfriedia endophytica</name>
    <dbReference type="NCBI Taxonomy" id="2820819"/>
    <lineage>
        <taxon>Bacteria</taxon>
        <taxon>Bacillati</taxon>
        <taxon>Bacillota</taxon>
        <taxon>Bacilli</taxon>
        <taxon>Bacillales</taxon>
        <taxon>Bacillaceae</taxon>
        <taxon>Gottfriedia</taxon>
    </lineage>
</organism>
<dbReference type="InterPro" id="IPR004843">
    <property type="entry name" value="Calcineurin-like_PHP"/>
</dbReference>
<evidence type="ECO:0000256" key="2">
    <source>
        <dbReference type="SAM" id="SignalP"/>
    </source>
</evidence>
<evidence type="ECO:0000259" key="3">
    <source>
        <dbReference type="SMART" id="SM00635"/>
    </source>
</evidence>
<feature type="domain" description="BIG2" evidence="3">
    <location>
        <begin position="548"/>
        <end position="629"/>
    </location>
</feature>
<dbReference type="GO" id="GO:0000166">
    <property type="term" value="F:nucleotide binding"/>
    <property type="evidence" value="ECO:0007669"/>
    <property type="project" value="InterPro"/>
</dbReference>
<proteinExistence type="predicted"/>
<dbReference type="InterPro" id="IPR008334">
    <property type="entry name" value="5'-Nucleotdase_C"/>
</dbReference>
<protein>
    <submittedName>
        <fullName evidence="4">5'-nucleotidase C-terminal domain-containing protein</fullName>
    </submittedName>
</protein>
<dbReference type="RefSeq" id="WP_209401319.1">
    <property type="nucleotide sequence ID" value="NZ_JAGIYQ010000001.1"/>
</dbReference>
<dbReference type="PANTHER" id="PTHR11575:SF24">
    <property type="entry name" value="5'-NUCLEOTIDASE"/>
    <property type="match status" value="1"/>
</dbReference>
<dbReference type="Gene3D" id="3.60.21.10">
    <property type="match status" value="1"/>
</dbReference>
<dbReference type="Gene3D" id="3.90.780.10">
    <property type="entry name" value="5'-Nucleotidase, C-terminal domain"/>
    <property type="match status" value="1"/>
</dbReference>
<keyword evidence="1 2" id="KW-0732">Signal</keyword>
<accession>A0A940NGA8</accession>
<keyword evidence="5" id="KW-1185">Reference proteome</keyword>
<gene>
    <name evidence="4" type="ORF">J5Y03_00625</name>
</gene>
<dbReference type="InterPro" id="IPR003343">
    <property type="entry name" value="Big_2"/>
</dbReference>
<comment type="caution">
    <text evidence="4">The sequence shown here is derived from an EMBL/GenBank/DDBJ whole genome shotgun (WGS) entry which is preliminary data.</text>
</comment>
<name>A0A940NGA8_9BACI</name>
<sequence>MKKRFNVVVSLLLILLLVLPYSNFAHAATTDGDGVKHITIFHTNDMHGRLVSKSDVVGINYIAAMKKSVPDSLLIDAGDATQGLPFANISKGADVIKLMNEAGYDGMTLGNHEFDFGLDQAISNVKLAKFTMVTANTYYNGNLLLKDMQPGNNGADFIKTVDGVKIGFFGVTTQETAYKTNPNNIKGVTFADPIETSKNEVAKLKNDGAQVIVGIMHIGNDSSSDPTSEKIAQSVSGINVILDGHSHTKENKVVNNTLIAQTGSYNSNVGKVDITVTNNTVTEATESLINPAKAMSDFTPDKAVTALVNQISDSQKSFSQTIVGRTKTALWGGTVNATSVARLGETNLGDIIADSMIFGAQSQVKGTKFEGLPIIALENGGGVRDTIQTGYINKEQVIGVLPFGNILSLKVVTPKILFETLENGVSKIGVDPKTGIVSGADGRFPQIAGMKFEYDSSQPASNTDPSKGALVTGSRVQKITLDNGTILDRNDDKTEIVLASNDFEIAGGDGYSMLKSLKNIGEGDALDVLFEKYIKKLTKDGNGVFAIPSSQNRIKAITTYQYQPYSATVTVKNGTDLVSGKSVSYSIDGQTPVAVLTDANGVLTITNIPSGPHSVMVTVDNLVADVFVNNLISGFTNVTANLANVDAKMAEAVSKIIAALPESVTINDGETIKAARAAYNDLTDAQKALVTNYSKIQDSEEALANLNAVDDVKKLIGKLPAKVTLQNAQQVAEARAAYNKLTNDQKVFVTNYNHLVAAEKALADLKKVASVKLNVTSTTVKTKATIKLVATVSPSTAANKNVIWTSSNPAVATVDAKGQVVTKKAGTAIITVKTITGNKTAKCTITVVEPVKSVKLSKAKLTLKVGQKSTLKAMINPSNATNKKVVWTSSNKAIATVDANGKIIGKKRGTVKITVKTVDSGKTAVCTVQVK</sequence>
<feature type="signal peptide" evidence="2">
    <location>
        <begin position="1"/>
        <end position="27"/>
    </location>
</feature>
<reference evidence="4" key="1">
    <citation type="submission" date="2021-04" db="EMBL/GenBank/DDBJ databases">
        <title>Genome seq and assembly of Bacillus sp.</title>
        <authorList>
            <person name="Chhetri G."/>
        </authorList>
    </citation>
    <scope>NUCLEOTIDE SEQUENCE</scope>
    <source>
        <strain evidence="4">RG28</strain>
    </source>
</reference>
<dbReference type="InterPro" id="IPR036907">
    <property type="entry name" value="5'-Nucleotdase_C_sf"/>
</dbReference>
<dbReference type="SMART" id="SM00635">
    <property type="entry name" value="BID_2"/>
    <property type="match status" value="3"/>
</dbReference>
<dbReference type="GO" id="GO:0046872">
    <property type="term" value="F:metal ion binding"/>
    <property type="evidence" value="ECO:0007669"/>
    <property type="project" value="InterPro"/>
</dbReference>
<dbReference type="Pfam" id="PF02368">
    <property type="entry name" value="Big_2"/>
    <property type="match status" value="2"/>
</dbReference>
<feature type="domain" description="BIG2" evidence="3">
    <location>
        <begin position="767"/>
        <end position="844"/>
    </location>
</feature>
<dbReference type="InterPro" id="IPR006179">
    <property type="entry name" value="5_nucleotidase/apyrase"/>
</dbReference>
<dbReference type="PROSITE" id="PS00786">
    <property type="entry name" value="5_NUCLEOTIDASE_2"/>
    <property type="match status" value="1"/>
</dbReference>
<dbReference type="GO" id="GO:0016788">
    <property type="term" value="F:hydrolase activity, acting on ester bonds"/>
    <property type="evidence" value="ECO:0007669"/>
    <property type="project" value="InterPro"/>
</dbReference>
<evidence type="ECO:0000313" key="5">
    <source>
        <dbReference type="Proteomes" id="UP000682134"/>
    </source>
</evidence>
<dbReference type="AlphaFoldDB" id="A0A940NGA8"/>
<feature type="chain" id="PRO_5037028213" evidence="2">
    <location>
        <begin position="28"/>
        <end position="931"/>
    </location>
</feature>
<dbReference type="InterPro" id="IPR006146">
    <property type="entry name" value="5'-Nucleotdase_CS"/>
</dbReference>
<dbReference type="SUPFAM" id="SSF56300">
    <property type="entry name" value="Metallo-dependent phosphatases"/>
    <property type="match status" value="1"/>
</dbReference>
<dbReference type="Pfam" id="PF02872">
    <property type="entry name" value="5_nucleotid_C"/>
    <property type="match status" value="1"/>
</dbReference>
<evidence type="ECO:0000313" key="4">
    <source>
        <dbReference type="EMBL" id="MBP0723685.1"/>
    </source>
</evidence>
<dbReference type="Gene3D" id="2.60.40.1080">
    <property type="match status" value="2"/>
</dbReference>
<dbReference type="PANTHER" id="PTHR11575">
    <property type="entry name" value="5'-NUCLEOTIDASE-RELATED"/>
    <property type="match status" value="1"/>
</dbReference>
<dbReference type="SUPFAM" id="SSF55816">
    <property type="entry name" value="5'-nucleotidase (syn. UDP-sugar hydrolase), C-terminal domain"/>
    <property type="match status" value="1"/>
</dbReference>
<dbReference type="InterPro" id="IPR029052">
    <property type="entry name" value="Metallo-depent_PP-like"/>
</dbReference>
<dbReference type="Pfam" id="PF00149">
    <property type="entry name" value="Metallophos"/>
    <property type="match status" value="1"/>
</dbReference>
<dbReference type="PRINTS" id="PR01607">
    <property type="entry name" value="APYRASEFAMLY"/>
</dbReference>
<dbReference type="EMBL" id="JAGIYQ010000001">
    <property type="protein sequence ID" value="MBP0723685.1"/>
    <property type="molecule type" value="Genomic_DNA"/>
</dbReference>
<dbReference type="GO" id="GO:0009166">
    <property type="term" value="P:nucleotide catabolic process"/>
    <property type="evidence" value="ECO:0007669"/>
    <property type="project" value="InterPro"/>
</dbReference>
<evidence type="ECO:0000256" key="1">
    <source>
        <dbReference type="ARBA" id="ARBA00022729"/>
    </source>
</evidence>
<dbReference type="Proteomes" id="UP000682134">
    <property type="component" value="Unassembled WGS sequence"/>
</dbReference>